<proteinExistence type="predicted"/>
<comment type="caution">
    <text evidence="1">The sequence shown here is derived from an EMBL/GenBank/DDBJ whole genome shotgun (WGS) entry which is preliminary data.</text>
</comment>
<protein>
    <submittedName>
        <fullName evidence="1">Uncharacterized protein</fullName>
    </submittedName>
</protein>
<sequence>MSKKKLLIHEVFKKAEKDFPNKGTKSGWSSELSDYFEKTWNFIIHERTLTRYYNACIRDNKEPDIIDKEILDKLSQYIGFKNFADFSMKFVRKEDETKSTTVHIDVDNYDGFLSETEPKAIKIIITQYFNFSEFMKKNGFGVVGILLIVSSFLGNKYFPNDRKERSTRAPLGFFSIPSFDMYKKYMYWDGERYIATDSNNIGPEFEVVAWDEYKMNYFKRITRKDTMTIENSIGKTWYSKYNGGVEFFTADGIDPDSKKELRKSTPFMIEKYAGKSKDSIQTE</sequence>
<name>A0ACC6JDQ9_9FLAO</name>
<keyword evidence="2" id="KW-1185">Reference proteome</keyword>
<dbReference type="EMBL" id="JAVDQX010000008">
    <property type="protein sequence ID" value="MDR6461241.1"/>
    <property type="molecule type" value="Genomic_DNA"/>
</dbReference>
<organism evidence="1 2">
    <name type="scientific">Chryseobacterium vietnamense</name>
    <dbReference type="NCBI Taxonomy" id="866785"/>
    <lineage>
        <taxon>Bacteria</taxon>
        <taxon>Pseudomonadati</taxon>
        <taxon>Bacteroidota</taxon>
        <taxon>Flavobacteriia</taxon>
        <taxon>Flavobacteriales</taxon>
        <taxon>Weeksellaceae</taxon>
        <taxon>Chryseobacterium group</taxon>
        <taxon>Chryseobacterium</taxon>
    </lineage>
</organism>
<reference evidence="1" key="1">
    <citation type="submission" date="2023-07" db="EMBL/GenBank/DDBJ databases">
        <title>Sorghum-associated microbial communities from plants grown in Nebraska, USA.</title>
        <authorList>
            <person name="Schachtman D."/>
        </authorList>
    </citation>
    <scope>NUCLEOTIDE SEQUENCE</scope>
    <source>
        <strain evidence="1">DS2329</strain>
    </source>
</reference>
<dbReference type="Proteomes" id="UP001184833">
    <property type="component" value="Unassembled WGS sequence"/>
</dbReference>
<evidence type="ECO:0000313" key="2">
    <source>
        <dbReference type="Proteomes" id="UP001184833"/>
    </source>
</evidence>
<evidence type="ECO:0000313" key="1">
    <source>
        <dbReference type="EMBL" id="MDR6461241.1"/>
    </source>
</evidence>
<gene>
    <name evidence="1" type="ORF">J2786_004395</name>
</gene>
<accession>A0ACC6JDQ9</accession>